<accession>A0A1Z5YUY2</accession>
<evidence type="ECO:0000313" key="2">
    <source>
        <dbReference type="EMBL" id="GEL57610.1"/>
    </source>
</evidence>
<reference evidence="3 5" key="2">
    <citation type="submission" date="2014-06" db="EMBL/GenBank/DDBJ databases">
        <authorList>
            <person name="Ju J."/>
            <person name="Zhang J."/>
        </authorList>
    </citation>
    <scope>NUCLEOTIDE SEQUENCE [LARGE SCALE GENOMIC DNA]</scope>
    <source>
        <strain evidence="3 5">DsW_47</strain>
    </source>
</reference>
<dbReference type="InterPro" id="IPR027405">
    <property type="entry name" value="YidB-like"/>
</dbReference>
<dbReference type="EMBL" id="BAMV01000008">
    <property type="protein sequence ID" value="GAN59990.1"/>
    <property type="molecule type" value="Genomic_DNA"/>
</dbReference>
<dbReference type="Gene3D" id="1.10.10.690">
    <property type="entry name" value="YidB-like"/>
    <property type="match status" value="1"/>
</dbReference>
<dbReference type="EMBL" id="BJVU01000001">
    <property type="protein sequence ID" value="GEL57610.1"/>
    <property type="molecule type" value="Genomic_DNA"/>
</dbReference>
<sequence>MSDFLSGLVGKVESALGTSLSGAVQQQLQSLLQPGTLEGILSKADEAGLGDKVRSWIGHGENLPATPDEIRDILGSSTVHDLVARTGLPADAVLTAVAHFLPAAVDKTTPDGTLPTQAPTKDA</sequence>
<organism evidence="3 5">
    <name type="scientific">Acetobacter cibinongensis</name>
    <dbReference type="NCBI Taxonomy" id="146475"/>
    <lineage>
        <taxon>Bacteria</taxon>
        <taxon>Pseudomonadati</taxon>
        <taxon>Pseudomonadota</taxon>
        <taxon>Alphaproteobacteria</taxon>
        <taxon>Acetobacterales</taxon>
        <taxon>Acetobacteraceae</taxon>
        <taxon>Acetobacter</taxon>
    </lineage>
</organism>
<dbReference type="Proteomes" id="UP000032671">
    <property type="component" value="Unassembled WGS sequence"/>
</dbReference>
<proteinExistence type="predicted"/>
<dbReference type="RefSeq" id="WP_048838061.1">
    <property type="nucleotide sequence ID" value="NZ_BAMV01000008.1"/>
</dbReference>
<accession>A0A0D6N2P2</accession>
<dbReference type="Pfam" id="PF20159">
    <property type="entry name" value="YidB"/>
    <property type="match status" value="1"/>
</dbReference>
<dbReference type="STRING" id="1231339.Abci_008_123"/>
<dbReference type="Proteomes" id="UP000321891">
    <property type="component" value="Unassembled WGS sequence"/>
</dbReference>
<evidence type="ECO:0000313" key="5">
    <source>
        <dbReference type="Proteomes" id="UP000196086"/>
    </source>
</evidence>
<dbReference type="EMBL" id="JOMQ01000029">
    <property type="protein sequence ID" value="OUJ02410.1"/>
    <property type="molecule type" value="Genomic_DNA"/>
</dbReference>
<dbReference type="Proteomes" id="UP000196086">
    <property type="component" value="Unassembled WGS sequence"/>
</dbReference>
<reference evidence="1 4" key="1">
    <citation type="submission" date="2012-11" db="EMBL/GenBank/DDBJ databases">
        <title>Whole genome sequence of Acetobacter cibinongensis 4H-1.</title>
        <authorList>
            <person name="Azuma Y."/>
            <person name="Higashiura N."/>
            <person name="Hirakawa H."/>
            <person name="Matsushita K."/>
        </authorList>
    </citation>
    <scope>NUCLEOTIDE SEQUENCE [LARGE SCALE GENOMIC DNA]</scope>
    <source>
        <strain evidence="1 4">4H-1</strain>
    </source>
</reference>
<comment type="caution">
    <text evidence="3">The sequence shown here is derived from an EMBL/GenBank/DDBJ whole genome shotgun (WGS) entry which is preliminary data.</text>
</comment>
<dbReference type="SUPFAM" id="SSF140804">
    <property type="entry name" value="YidB-like"/>
    <property type="match status" value="1"/>
</dbReference>
<evidence type="ECO:0008006" key="7">
    <source>
        <dbReference type="Google" id="ProtNLM"/>
    </source>
</evidence>
<reference evidence="2 6" key="3">
    <citation type="submission" date="2019-07" db="EMBL/GenBank/DDBJ databases">
        <title>Whole genome shotgun sequence of Acetobacter cibinongensis NBRC 16605.</title>
        <authorList>
            <person name="Hosoyama A."/>
            <person name="Uohara A."/>
            <person name="Ohji S."/>
            <person name="Ichikawa N."/>
        </authorList>
    </citation>
    <scope>NUCLEOTIDE SEQUENCE [LARGE SCALE GENOMIC DNA]</scope>
    <source>
        <strain evidence="2 6">NBRC 16605</strain>
    </source>
</reference>
<evidence type="ECO:0000313" key="1">
    <source>
        <dbReference type="EMBL" id="GAN59990.1"/>
    </source>
</evidence>
<dbReference type="AlphaFoldDB" id="A0A1Z5YUY2"/>
<name>A0A1Z5YUY2_9PROT</name>
<evidence type="ECO:0000313" key="3">
    <source>
        <dbReference type="EMBL" id="OUJ02410.1"/>
    </source>
</evidence>
<evidence type="ECO:0000313" key="6">
    <source>
        <dbReference type="Proteomes" id="UP000321891"/>
    </source>
</evidence>
<dbReference type="OrthoDB" id="4235777at2"/>
<gene>
    <name evidence="1" type="ORF">Abci_008_123</name>
    <name evidence="2" type="ORF">ACI01nite_02120</name>
    <name evidence="3" type="ORF">HK14_06055</name>
</gene>
<evidence type="ECO:0000313" key="4">
    <source>
        <dbReference type="Proteomes" id="UP000032671"/>
    </source>
</evidence>
<dbReference type="InterPro" id="IPR045372">
    <property type="entry name" value="YidB"/>
</dbReference>
<keyword evidence="6" id="KW-1185">Reference proteome</keyword>
<protein>
    <recommendedName>
        <fullName evidence="7">DUF937 domain-containing protein</fullName>
    </recommendedName>
</protein>